<proteinExistence type="predicted"/>
<protein>
    <recommendedName>
        <fullName evidence="4">Zn(2)-C6 fungal-type domain-containing protein</fullName>
    </recommendedName>
</protein>
<dbReference type="CDD" id="cd12148">
    <property type="entry name" value="fungal_TF_MHR"/>
    <property type="match status" value="1"/>
</dbReference>
<evidence type="ECO:0000313" key="6">
    <source>
        <dbReference type="Proteomes" id="UP000799771"/>
    </source>
</evidence>
<dbReference type="Pfam" id="PF04082">
    <property type="entry name" value="Fungal_trans"/>
    <property type="match status" value="1"/>
</dbReference>
<evidence type="ECO:0000259" key="4">
    <source>
        <dbReference type="PROSITE" id="PS50048"/>
    </source>
</evidence>
<feature type="domain" description="Zn(2)-C6 fungal-type" evidence="4">
    <location>
        <begin position="28"/>
        <end position="57"/>
    </location>
</feature>
<feature type="region of interest" description="Disordered" evidence="3">
    <location>
        <begin position="59"/>
        <end position="105"/>
    </location>
</feature>
<dbReference type="PROSITE" id="PS50048">
    <property type="entry name" value="ZN2_CY6_FUNGAL_2"/>
    <property type="match status" value="1"/>
</dbReference>
<dbReference type="GO" id="GO:0006351">
    <property type="term" value="P:DNA-templated transcription"/>
    <property type="evidence" value="ECO:0007669"/>
    <property type="project" value="InterPro"/>
</dbReference>
<dbReference type="GeneID" id="54412500"/>
<dbReference type="SUPFAM" id="SSF57701">
    <property type="entry name" value="Zn2/Cys6 DNA-binding domain"/>
    <property type="match status" value="1"/>
</dbReference>
<keyword evidence="2" id="KW-0539">Nucleus</keyword>
<dbReference type="Pfam" id="PF00172">
    <property type="entry name" value="Zn_clus"/>
    <property type="match status" value="1"/>
</dbReference>
<dbReference type="EMBL" id="ML977498">
    <property type="protein sequence ID" value="KAF2134001.1"/>
    <property type="molecule type" value="Genomic_DNA"/>
</dbReference>
<dbReference type="Proteomes" id="UP000799771">
    <property type="component" value="Unassembled WGS sequence"/>
</dbReference>
<dbReference type="InterPro" id="IPR001138">
    <property type="entry name" value="Zn2Cys6_DnaBD"/>
</dbReference>
<dbReference type="AlphaFoldDB" id="A0A6A6ATX6"/>
<keyword evidence="1" id="KW-0479">Metal-binding</keyword>
<dbReference type="InterPro" id="IPR036864">
    <property type="entry name" value="Zn2-C6_fun-type_DNA-bd_sf"/>
</dbReference>
<name>A0A6A6ATX6_9PLEO</name>
<feature type="compositionally biased region" description="Polar residues" evidence="3">
    <location>
        <begin position="1"/>
        <end position="10"/>
    </location>
</feature>
<dbReference type="PROSITE" id="PS00463">
    <property type="entry name" value="ZN2_CY6_FUNGAL_1"/>
    <property type="match status" value="1"/>
</dbReference>
<dbReference type="PANTHER" id="PTHR46910:SF8">
    <property type="entry name" value="ZN(II)2CYS6 TRANSCRIPTION FACTOR (EUROFUNG)"/>
    <property type="match status" value="1"/>
</dbReference>
<organism evidence="5 6">
    <name type="scientific">Dothidotthia symphoricarpi CBS 119687</name>
    <dbReference type="NCBI Taxonomy" id="1392245"/>
    <lineage>
        <taxon>Eukaryota</taxon>
        <taxon>Fungi</taxon>
        <taxon>Dikarya</taxon>
        <taxon>Ascomycota</taxon>
        <taxon>Pezizomycotina</taxon>
        <taxon>Dothideomycetes</taxon>
        <taxon>Pleosporomycetidae</taxon>
        <taxon>Pleosporales</taxon>
        <taxon>Dothidotthiaceae</taxon>
        <taxon>Dothidotthia</taxon>
    </lineage>
</organism>
<evidence type="ECO:0000256" key="3">
    <source>
        <dbReference type="SAM" id="MobiDB-lite"/>
    </source>
</evidence>
<evidence type="ECO:0000256" key="2">
    <source>
        <dbReference type="ARBA" id="ARBA00023242"/>
    </source>
</evidence>
<gene>
    <name evidence="5" type="ORF">P153DRAFT_409360</name>
</gene>
<dbReference type="RefSeq" id="XP_033528388.1">
    <property type="nucleotide sequence ID" value="XM_033672068.1"/>
</dbReference>
<dbReference type="InterPro" id="IPR007219">
    <property type="entry name" value="XnlR_reg_dom"/>
</dbReference>
<keyword evidence="6" id="KW-1185">Reference proteome</keyword>
<dbReference type="SMART" id="SM00066">
    <property type="entry name" value="GAL4"/>
    <property type="match status" value="1"/>
</dbReference>
<feature type="compositionally biased region" description="Polar residues" evidence="3">
    <location>
        <begin position="91"/>
        <end position="101"/>
    </location>
</feature>
<dbReference type="Gene3D" id="4.10.240.10">
    <property type="entry name" value="Zn(2)-C6 fungal-type DNA-binding domain"/>
    <property type="match status" value="1"/>
</dbReference>
<evidence type="ECO:0000313" key="5">
    <source>
        <dbReference type="EMBL" id="KAF2134001.1"/>
    </source>
</evidence>
<dbReference type="GO" id="GO:0003677">
    <property type="term" value="F:DNA binding"/>
    <property type="evidence" value="ECO:0007669"/>
    <property type="project" value="InterPro"/>
</dbReference>
<dbReference type="PANTHER" id="PTHR46910">
    <property type="entry name" value="TRANSCRIPTION FACTOR PDR1"/>
    <property type="match status" value="1"/>
</dbReference>
<dbReference type="GO" id="GO:0000981">
    <property type="term" value="F:DNA-binding transcription factor activity, RNA polymerase II-specific"/>
    <property type="evidence" value="ECO:0007669"/>
    <property type="project" value="InterPro"/>
</dbReference>
<dbReference type="GO" id="GO:0008270">
    <property type="term" value="F:zinc ion binding"/>
    <property type="evidence" value="ECO:0007669"/>
    <property type="project" value="InterPro"/>
</dbReference>
<evidence type="ECO:0000256" key="1">
    <source>
        <dbReference type="ARBA" id="ARBA00022723"/>
    </source>
</evidence>
<reference evidence="5" key="1">
    <citation type="journal article" date="2020" name="Stud. Mycol.">
        <title>101 Dothideomycetes genomes: a test case for predicting lifestyles and emergence of pathogens.</title>
        <authorList>
            <person name="Haridas S."/>
            <person name="Albert R."/>
            <person name="Binder M."/>
            <person name="Bloem J."/>
            <person name="Labutti K."/>
            <person name="Salamov A."/>
            <person name="Andreopoulos B."/>
            <person name="Baker S."/>
            <person name="Barry K."/>
            <person name="Bills G."/>
            <person name="Bluhm B."/>
            <person name="Cannon C."/>
            <person name="Castanera R."/>
            <person name="Culley D."/>
            <person name="Daum C."/>
            <person name="Ezra D."/>
            <person name="Gonzalez J."/>
            <person name="Henrissat B."/>
            <person name="Kuo A."/>
            <person name="Liang C."/>
            <person name="Lipzen A."/>
            <person name="Lutzoni F."/>
            <person name="Magnuson J."/>
            <person name="Mondo S."/>
            <person name="Nolan M."/>
            <person name="Ohm R."/>
            <person name="Pangilinan J."/>
            <person name="Park H.-J."/>
            <person name="Ramirez L."/>
            <person name="Alfaro M."/>
            <person name="Sun H."/>
            <person name="Tritt A."/>
            <person name="Yoshinaga Y."/>
            <person name="Zwiers L.-H."/>
            <person name="Turgeon B."/>
            <person name="Goodwin S."/>
            <person name="Spatafora J."/>
            <person name="Crous P."/>
            <person name="Grigoriev I."/>
        </authorList>
    </citation>
    <scope>NUCLEOTIDE SEQUENCE</scope>
    <source>
        <strain evidence="5">CBS 119687</strain>
    </source>
</reference>
<dbReference type="OrthoDB" id="3266505at2759"/>
<feature type="region of interest" description="Disordered" evidence="3">
    <location>
        <begin position="1"/>
        <end position="20"/>
    </location>
</feature>
<dbReference type="CDD" id="cd00067">
    <property type="entry name" value="GAL4"/>
    <property type="match status" value="1"/>
</dbReference>
<accession>A0A6A6ATX6</accession>
<dbReference type="SMART" id="SM00906">
    <property type="entry name" value="Fungal_trans"/>
    <property type="match status" value="1"/>
</dbReference>
<dbReference type="InterPro" id="IPR050987">
    <property type="entry name" value="AtrR-like"/>
</dbReference>
<sequence>MTSTPTTARASSDDWGGRNPLPTRVSKACDRCRRNKSRCDSYRPCSLCCRANVECSSGVSETTNRAHKRRADKSPPSEISSVRPRARSGTARHSSVLQSEDPTLDHDITVLETEASTTVNIDSRQHSLDDAGADSAMSIAQKICSLSNLPALKRTTSAIPGGDTFSKSAPSRYDRAQRRPITSVLGFSLPPSDMMRTLLEEYFDAVHWFSLVIYEPKFRAKFESLADGLAHHSQKSFLLLLSTILGIAAWYKSQRSAVNETISNTEWRDWGLALIKGVEAQLIDLMDQSSISSVQTCVLLGSYYVYHGRPTLSFALLGATIKTAQALALHRETLRGESQNIEERKRVWWTVYTWDRFASVTYGRPLGINDKDCNVSHPSDVFESPFFTKDRIQGSDGVICYSTYQRELNKLYMIASAVIEIIFGIRAVGCVKQVTLAHIAKVTENLWAWRTRLPTHLSLDLERDCRPHPSATERVHHLQALSLQLTFDNLLIIIHRPFLAQQVEQLLQTQPEDEHCPAQEVLAIAGDMESPRSCADQSSGHPSSSISSTEQWWNAAVRTSKVTQMPQLAQLATESHLVAFLAINLFNSAIVMVVMALSSPLSNRALEVKQIVTRIFRLQEILGKRSMLPKQNNAVLRDIIRMLLQREAEAMLAPVRPSKRPRAENAIETSSPSDVVSISVEDTLRLPLQLPSTGARNDPGDMQHMEADDVLRLNESLASVQRGNARLFIDRLRTYILCKTSLC</sequence>